<dbReference type="PANTHER" id="PTHR48111:SF22">
    <property type="entry name" value="REGULATOR OF RPOS"/>
    <property type="match status" value="1"/>
</dbReference>
<evidence type="ECO:0000259" key="9">
    <source>
        <dbReference type="PROSITE" id="PS50110"/>
    </source>
</evidence>
<keyword evidence="6" id="KW-0804">Transcription</keyword>
<dbReference type="Gene3D" id="1.10.10.10">
    <property type="entry name" value="Winged helix-like DNA-binding domain superfamily/Winged helix DNA-binding domain"/>
    <property type="match status" value="1"/>
</dbReference>
<dbReference type="PANTHER" id="PTHR48111">
    <property type="entry name" value="REGULATOR OF RPOS"/>
    <property type="match status" value="1"/>
</dbReference>
<keyword evidence="12" id="KW-1185">Reference proteome</keyword>
<dbReference type="Proteomes" id="UP000629619">
    <property type="component" value="Unassembled WGS sequence"/>
</dbReference>
<evidence type="ECO:0000256" key="4">
    <source>
        <dbReference type="ARBA" id="ARBA00023015"/>
    </source>
</evidence>
<dbReference type="FunFam" id="1.10.10.10:FF:000005">
    <property type="entry name" value="Two-component system response regulator"/>
    <property type="match status" value="1"/>
</dbReference>
<evidence type="ECO:0000256" key="5">
    <source>
        <dbReference type="ARBA" id="ARBA00023125"/>
    </source>
</evidence>
<dbReference type="InterPro" id="IPR011006">
    <property type="entry name" value="CheY-like_superfamily"/>
</dbReference>
<keyword evidence="3" id="KW-0902">Two-component regulatory system</keyword>
<evidence type="ECO:0000256" key="7">
    <source>
        <dbReference type="PROSITE-ProRule" id="PRU00169"/>
    </source>
</evidence>
<dbReference type="SMART" id="SM00862">
    <property type="entry name" value="Trans_reg_C"/>
    <property type="match status" value="1"/>
</dbReference>
<evidence type="ECO:0000313" key="12">
    <source>
        <dbReference type="Proteomes" id="UP000629619"/>
    </source>
</evidence>
<dbReference type="InterPro" id="IPR016032">
    <property type="entry name" value="Sig_transdc_resp-reg_C-effctor"/>
</dbReference>
<protein>
    <submittedName>
        <fullName evidence="11">DNA-binding response regulator</fullName>
    </submittedName>
</protein>
<feature type="DNA-binding region" description="OmpR/PhoB-type" evidence="8">
    <location>
        <begin position="180"/>
        <end position="278"/>
    </location>
</feature>
<dbReference type="Gene3D" id="6.10.250.690">
    <property type="match status" value="1"/>
</dbReference>
<gene>
    <name evidence="11" type="ORF">Asi03nite_57290</name>
</gene>
<dbReference type="EMBL" id="BOMW01000060">
    <property type="protein sequence ID" value="GIF08191.1"/>
    <property type="molecule type" value="Genomic_DNA"/>
</dbReference>
<reference evidence="11" key="1">
    <citation type="submission" date="2021-01" db="EMBL/GenBank/DDBJ databases">
        <title>Whole genome shotgun sequence of Actinoplanes siamensis NBRC 109076.</title>
        <authorList>
            <person name="Komaki H."/>
            <person name="Tamura T."/>
        </authorList>
    </citation>
    <scope>NUCLEOTIDE SEQUENCE</scope>
    <source>
        <strain evidence="11">NBRC 109076</strain>
    </source>
</reference>
<dbReference type="GO" id="GO:0005829">
    <property type="term" value="C:cytosol"/>
    <property type="evidence" value="ECO:0007669"/>
    <property type="project" value="TreeGrafter"/>
</dbReference>
<evidence type="ECO:0000313" key="11">
    <source>
        <dbReference type="EMBL" id="GIF08191.1"/>
    </source>
</evidence>
<dbReference type="InterPro" id="IPR039420">
    <property type="entry name" value="WalR-like"/>
</dbReference>
<dbReference type="Gene3D" id="3.40.50.2300">
    <property type="match status" value="1"/>
</dbReference>
<feature type="domain" description="OmpR/PhoB-type" evidence="10">
    <location>
        <begin position="180"/>
        <end position="278"/>
    </location>
</feature>
<keyword evidence="4" id="KW-0805">Transcription regulation</keyword>
<proteinExistence type="predicted"/>
<dbReference type="AlphaFoldDB" id="A0A919NC75"/>
<evidence type="ECO:0000256" key="6">
    <source>
        <dbReference type="ARBA" id="ARBA00023163"/>
    </source>
</evidence>
<evidence type="ECO:0000256" key="3">
    <source>
        <dbReference type="ARBA" id="ARBA00023012"/>
    </source>
</evidence>
<feature type="domain" description="Response regulatory" evidence="9">
    <location>
        <begin position="53"/>
        <end position="170"/>
    </location>
</feature>
<comment type="subcellular location">
    <subcellularLocation>
        <location evidence="1">Cytoplasm</location>
    </subcellularLocation>
</comment>
<dbReference type="InterPro" id="IPR036388">
    <property type="entry name" value="WH-like_DNA-bd_sf"/>
</dbReference>
<dbReference type="InterPro" id="IPR001789">
    <property type="entry name" value="Sig_transdc_resp-reg_receiver"/>
</dbReference>
<dbReference type="PROSITE" id="PS51755">
    <property type="entry name" value="OMPR_PHOB"/>
    <property type="match status" value="1"/>
</dbReference>
<evidence type="ECO:0000256" key="2">
    <source>
        <dbReference type="ARBA" id="ARBA00022553"/>
    </source>
</evidence>
<keyword evidence="5 8" id="KW-0238">DNA-binding</keyword>
<dbReference type="GO" id="GO:0000156">
    <property type="term" value="F:phosphorelay response regulator activity"/>
    <property type="evidence" value="ECO:0007669"/>
    <property type="project" value="TreeGrafter"/>
</dbReference>
<dbReference type="Pfam" id="PF00486">
    <property type="entry name" value="Trans_reg_C"/>
    <property type="match status" value="1"/>
</dbReference>
<name>A0A919NC75_9ACTN</name>
<sequence>MPGEQDRYVALAEIGEGFDATPAGIAGDGSKVGLRLIGEHERQKHRWLGAGVRIMIADDEAAIRDSLERVLQVEGYDTSTVANGLAVLDGVAGAGGDTLDLLILDVMMPRLGGLETCRRLRAAGRDLPVLMLTARDQVSDRVAGLDAGADDYLPKPFATEELLARVRALLRRRTPTDEESQILSFADVRLDPDRFEARRGGRSLHLTRTEFSLLQVLVRNATRVLTRDALFEAIWGFDMSATANNLQVYVSYLRRKMEAEGEPRLIYTLRGLGYTLRETPP</sequence>
<dbReference type="FunFam" id="3.40.50.2300:FF:000304">
    <property type="entry name" value="Two-component system response regulator MprA"/>
    <property type="match status" value="1"/>
</dbReference>
<accession>A0A919NC75</accession>
<dbReference type="SMART" id="SM00448">
    <property type="entry name" value="REC"/>
    <property type="match status" value="1"/>
</dbReference>
<comment type="caution">
    <text evidence="11">The sequence shown here is derived from an EMBL/GenBank/DDBJ whole genome shotgun (WGS) entry which is preliminary data.</text>
</comment>
<feature type="modified residue" description="4-aspartylphosphate" evidence="7">
    <location>
        <position position="105"/>
    </location>
</feature>
<dbReference type="SUPFAM" id="SSF46894">
    <property type="entry name" value="C-terminal effector domain of the bipartite response regulators"/>
    <property type="match status" value="1"/>
</dbReference>
<dbReference type="CDD" id="cd17627">
    <property type="entry name" value="REC_OmpR_PrrA-like"/>
    <property type="match status" value="1"/>
</dbReference>
<dbReference type="Pfam" id="PF00072">
    <property type="entry name" value="Response_reg"/>
    <property type="match status" value="1"/>
</dbReference>
<evidence type="ECO:0000256" key="8">
    <source>
        <dbReference type="PROSITE-ProRule" id="PRU01091"/>
    </source>
</evidence>
<dbReference type="GO" id="GO:0006355">
    <property type="term" value="P:regulation of DNA-templated transcription"/>
    <property type="evidence" value="ECO:0007669"/>
    <property type="project" value="InterPro"/>
</dbReference>
<evidence type="ECO:0000259" key="10">
    <source>
        <dbReference type="PROSITE" id="PS51755"/>
    </source>
</evidence>
<evidence type="ECO:0000256" key="1">
    <source>
        <dbReference type="ARBA" id="ARBA00004496"/>
    </source>
</evidence>
<keyword evidence="2 7" id="KW-0597">Phosphoprotein</keyword>
<dbReference type="CDD" id="cd00383">
    <property type="entry name" value="trans_reg_C"/>
    <property type="match status" value="1"/>
</dbReference>
<dbReference type="GO" id="GO:0000976">
    <property type="term" value="F:transcription cis-regulatory region binding"/>
    <property type="evidence" value="ECO:0007669"/>
    <property type="project" value="TreeGrafter"/>
</dbReference>
<dbReference type="PROSITE" id="PS50110">
    <property type="entry name" value="RESPONSE_REGULATORY"/>
    <property type="match status" value="1"/>
</dbReference>
<organism evidence="11 12">
    <name type="scientific">Actinoplanes siamensis</name>
    <dbReference type="NCBI Taxonomy" id="1223317"/>
    <lineage>
        <taxon>Bacteria</taxon>
        <taxon>Bacillati</taxon>
        <taxon>Actinomycetota</taxon>
        <taxon>Actinomycetes</taxon>
        <taxon>Micromonosporales</taxon>
        <taxon>Micromonosporaceae</taxon>
        <taxon>Actinoplanes</taxon>
    </lineage>
</organism>
<dbReference type="InterPro" id="IPR001867">
    <property type="entry name" value="OmpR/PhoB-type_DNA-bd"/>
</dbReference>
<dbReference type="GO" id="GO:0032993">
    <property type="term" value="C:protein-DNA complex"/>
    <property type="evidence" value="ECO:0007669"/>
    <property type="project" value="TreeGrafter"/>
</dbReference>
<dbReference type="SUPFAM" id="SSF52172">
    <property type="entry name" value="CheY-like"/>
    <property type="match status" value="1"/>
</dbReference>